<proteinExistence type="predicted"/>
<comment type="caution">
    <text evidence="2">The sequence shown here is derived from an EMBL/GenBank/DDBJ whole genome shotgun (WGS) entry which is preliminary data.</text>
</comment>
<organism evidence="2 3">
    <name type="scientific">Plastoroseomonas arctica</name>
    <dbReference type="NCBI Taxonomy" id="1509237"/>
    <lineage>
        <taxon>Bacteria</taxon>
        <taxon>Pseudomonadati</taxon>
        <taxon>Pseudomonadota</taxon>
        <taxon>Alphaproteobacteria</taxon>
        <taxon>Acetobacterales</taxon>
        <taxon>Acetobacteraceae</taxon>
        <taxon>Plastoroseomonas</taxon>
    </lineage>
</organism>
<protein>
    <submittedName>
        <fullName evidence="2">Uncharacterized protein</fullName>
    </submittedName>
</protein>
<feature type="signal peptide" evidence="1">
    <location>
        <begin position="1"/>
        <end position="21"/>
    </location>
</feature>
<evidence type="ECO:0000256" key="1">
    <source>
        <dbReference type="SAM" id="SignalP"/>
    </source>
</evidence>
<reference evidence="2" key="1">
    <citation type="submission" date="2020-01" db="EMBL/GenBank/DDBJ databases">
        <authorList>
            <person name="Rat A."/>
        </authorList>
    </citation>
    <scope>NUCLEOTIDE SEQUENCE</scope>
    <source>
        <strain evidence="2">LMG 28251</strain>
    </source>
</reference>
<evidence type="ECO:0000313" key="2">
    <source>
        <dbReference type="EMBL" id="MBR0653855.1"/>
    </source>
</evidence>
<accession>A0AAF1K0B5</accession>
<keyword evidence="3" id="KW-1185">Reference proteome</keyword>
<dbReference type="Proteomes" id="UP001196068">
    <property type="component" value="Unassembled WGS sequence"/>
</dbReference>
<dbReference type="RefSeq" id="WP_211872535.1">
    <property type="nucleotide sequence ID" value="NZ_JAAEDH010000001.1"/>
</dbReference>
<sequence length="179" mass="18884">MRLAGLCVAAVILGGAAAALARDDAGLRAAFPVAPDGPFVAAPAVRLAGQPGLTLRSIRFRQLLPDGRPRAVLSCGVVLEARRRPPQAMVTIGEGRTEVPHCHRLREAGILPSPAGTARLGLIYEASSPNAEGRALVILRRDGAAGSWNTEDDLADQVEQRLPVLTLARVRARLRALGR</sequence>
<evidence type="ECO:0000313" key="3">
    <source>
        <dbReference type="Proteomes" id="UP001196068"/>
    </source>
</evidence>
<dbReference type="EMBL" id="JAAEDH010000001">
    <property type="protein sequence ID" value="MBR0653855.1"/>
    <property type="molecule type" value="Genomic_DNA"/>
</dbReference>
<feature type="chain" id="PRO_5042090872" evidence="1">
    <location>
        <begin position="22"/>
        <end position="179"/>
    </location>
</feature>
<gene>
    <name evidence="2" type="ORF">GXW79_02065</name>
</gene>
<name>A0AAF1K0B5_9PROT</name>
<keyword evidence="1" id="KW-0732">Signal</keyword>
<dbReference type="AlphaFoldDB" id="A0AAF1K0B5"/>
<reference evidence="2" key="2">
    <citation type="journal article" date="2021" name="Syst. Appl. Microbiol.">
        <title>Roseomonas hellenica sp. nov., isolated from roots of wild-growing Alkanna tinctoria.</title>
        <authorList>
            <person name="Rat A."/>
            <person name="Naranjo H.D."/>
            <person name="Lebbe L."/>
            <person name="Cnockaert M."/>
            <person name="Krigas N."/>
            <person name="Grigoriadou K."/>
            <person name="Maloupa E."/>
            <person name="Willems A."/>
        </authorList>
    </citation>
    <scope>NUCLEOTIDE SEQUENCE</scope>
    <source>
        <strain evidence="2">LMG 28251</strain>
    </source>
</reference>